<gene>
    <name evidence="6" type="ORF">E1301_Tti023610</name>
</gene>
<dbReference type="PANTHER" id="PTHR13026:SF0">
    <property type="entry name" value="RIBOSOMAL RNA PROCESSING 1B"/>
    <property type="match status" value="1"/>
</dbReference>
<accession>A0A5A9P3G5</accession>
<evidence type="ECO:0000256" key="1">
    <source>
        <dbReference type="ARBA" id="ARBA00004123"/>
    </source>
</evidence>
<evidence type="ECO:0000256" key="2">
    <source>
        <dbReference type="ARBA" id="ARBA00006374"/>
    </source>
</evidence>
<dbReference type="InterPro" id="IPR010301">
    <property type="entry name" value="RRP1"/>
</dbReference>
<dbReference type="PANTHER" id="PTHR13026">
    <property type="entry name" value="NNP-1 PROTEIN NOVEL NUCLEAR PROTEIN 1 NOP52"/>
    <property type="match status" value="1"/>
</dbReference>
<dbReference type="Proteomes" id="UP000324632">
    <property type="component" value="Chromosome 10"/>
</dbReference>
<feature type="region of interest" description="Disordered" evidence="5">
    <location>
        <begin position="532"/>
        <end position="561"/>
    </location>
</feature>
<feature type="compositionally biased region" description="Basic and acidic residues" evidence="5">
    <location>
        <begin position="308"/>
        <end position="324"/>
    </location>
</feature>
<comment type="subcellular location">
    <subcellularLocation>
        <location evidence="1">Nucleus</location>
    </subcellularLocation>
</comment>
<feature type="compositionally biased region" description="Basic residues" evidence="5">
    <location>
        <begin position="401"/>
        <end position="411"/>
    </location>
</feature>
<keyword evidence="4" id="KW-0539">Nucleus</keyword>
<sequence length="574" mass="65805">MASQQEAEIIFAQKLASNEKPIRSKAILKLRKYISMRSERELLYFKTFLQTMKREWNGIDRLRMDKFFQMVRFVFREMFKLLRQQDWKSSLVNEFLELISEQLLQSSSSAPPGLILHILDLYMTELAAVGSDMVHNTSPSVVCELYEDTEVMETFVLLISDQEEDSGLVEDDLSDVKGVKGHDECGPVLQFDYGAVADRLFQLASLTYISSFNRSKIYKFVKTFRDLAEGVFPQDEMEQVSTDDEDDDDDRRKKRKRKRSKKQSQEKTDKEGENSSETTPEVPSQEPKQERKRKKKSVKSVEDETLSDADRPAADLRPDEKESESGADVETNISVLPPALQKKKKKKIRKLKKTMTRNVHDDEQTDDGKLDENQTSHITSAPEHASREEEPSSDPSPITKPLKKRKVKKMKTRDAHDEKEENYSGESNVTSARDEEPSSDPSTPKKRKTKQTSSDKTENNMTARKSERKKPDKQTNGFVFREKKSPTALFCRSPRMSRRRQSCTTPKSETKKVTFGLKNNQTMEFRKMDRSALVSPGGPSRVAFDPKKTPVSGVLKSPTSSPALRRRFTAADFF</sequence>
<reference evidence="6 7" key="1">
    <citation type="journal article" date="2019" name="Mol. Ecol. Resour.">
        <title>Chromosome-level genome assembly of Triplophysa tibetana, a fish adapted to the harsh high-altitude environment of the Tibetan Plateau.</title>
        <authorList>
            <person name="Yang X."/>
            <person name="Liu H."/>
            <person name="Ma Z."/>
            <person name="Zou Y."/>
            <person name="Zou M."/>
            <person name="Mao Y."/>
            <person name="Li X."/>
            <person name="Wang H."/>
            <person name="Chen T."/>
            <person name="Wang W."/>
            <person name="Yang R."/>
        </authorList>
    </citation>
    <scope>NUCLEOTIDE SEQUENCE [LARGE SCALE GENOMIC DNA]</scope>
    <source>
        <strain evidence="6">TTIB1903HZAU</strain>
        <tissue evidence="6">Muscle</tissue>
    </source>
</reference>
<feature type="region of interest" description="Disordered" evidence="5">
    <location>
        <begin position="235"/>
        <end position="510"/>
    </location>
</feature>
<keyword evidence="3" id="KW-0698">rRNA processing</keyword>
<feature type="compositionally biased region" description="Basic and acidic residues" evidence="5">
    <location>
        <begin position="358"/>
        <end position="374"/>
    </location>
</feature>
<evidence type="ECO:0000256" key="4">
    <source>
        <dbReference type="ARBA" id="ARBA00023242"/>
    </source>
</evidence>
<evidence type="ECO:0000313" key="7">
    <source>
        <dbReference type="Proteomes" id="UP000324632"/>
    </source>
</evidence>
<comment type="similarity">
    <text evidence="2">Belongs to the RRP1 family.</text>
</comment>
<feature type="compositionally biased region" description="Acidic residues" evidence="5">
    <location>
        <begin position="235"/>
        <end position="249"/>
    </location>
</feature>
<dbReference type="GO" id="GO:0030688">
    <property type="term" value="C:preribosome, small subunit precursor"/>
    <property type="evidence" value="ECO:0007669"/>
    <property type="project" value="InterPro"/>
</dbReference>
<keyword evidence="7" id="KW-1185">Reference proteome</keyword>
<feature type="compositionally biased region" description="Basic residues" evidence="5">
    <location>
        <begin position="341"/>
        <end position="355"/>
    </location>
</feature>
<feature type="compositionally biased region" description="Basic residues" evidence="5">
    <location>
        <begin position="252"/>
        <end position="262"/>
    </location>
</feature>
<evidence type="ECO:0000256" key="3">
    <source>
        <dbReference type="ARBA" id="ARBA00022552"/>
    </source>
</evidence>
<dbReference type="Pfam" id="PF05997">
    <property type="entry name" value="Nop52"/>
    <property type="match status" value="1"/>
</dbReference>
<name>A0A5A9P3G5_9TELE</name>
<organism evidence="6 7">
    <name type="scientific">Triplophysa tibetana</name>
    <dbReference type="NCBI Taxonomy" id="1572043"/>
    <lineage>
        <taxon>Eukaryota</taxon>
        <taxon>Metazoa</taxon>
        <taxon>Chordata</taxon>
        <taxon>Craniata</taxon>
        <taxon>Vertebrata</taxon>
        <taxon>Euteleostomi</taxon>
        <taxon>Actinopterygii</taxon>
        <taxon>Neopterygii</taxon>
        <taxon>Teleostei</taxon>
        <taxon>Ostariophysi</taxon>
        <taxon>Cypriniformes</taxon>
        <taxon>Nemacheilidae</taxon>
        <taxon>Triplophysa</taxon>
    </lineage>
</organism>
<dbReference type="GO" id="GO:0006364">
    <property type="term" value="P:rRNA processing"/>
    <property type="evidence" value="ECO:0007669"/>
    <property type="project" value="UniProtKB-KW"/>
</dbReference>
<dbReference type="AlphaFoldDB" id="A0A5A9P3G5"/>
<dbReference type="GO" id="GO:0005634">
    <property type="term" value="C:nucleus"/>
    <property type="evidence" value="ECO:0007669"/>
    <property type="project" value="UniProtKB-SubCell"/>
</dbReference>
<dbReference type="EMBL" id="SOYY01000010">
    <property type="protein sequence ID" value="KAA0716185.1"/>
    <property type="molecule type" value="Genomic_DNA"/>
</dbReference>
<protein>
    <submittedName>
        <fullName evidence="6">B RRP1-like protein</fullName>
    </submittedName>
</protein>
<evidence type="ECO:0000256" key="5">
    <source>
        <dbReference type="SAM" id="MobiDB-lite"/>
    </source>
</evidence>
<proteinExistence type="inferred from homology"/>
<feature type="compositionally biased region" description="Basic and acidic residues" evidence="5">
    <location>
        <begin position="263"/>
        <end position="273"/>
    </location>
</feature>
<evidence type="ECO:0000313" key="6">
    <source>
        <dbReference type="EMBL" id="KAA0716185.1"/>
    </source>
</evidence>
<feature type="compositionally biased region" description="Basic and acidic residues" evidence="5">
    <location>
        <begin position="412"/>
        <end position="422"/>
    </location>
</feature>
<comment type="caution">
    <text evidence="6">The sequence shown here is derived from an EMBL/GenBank/DDBJ whole genome shotgun (WGS) entry which is preliminary data.</text>
</comment>